<keyword evidence="3" id="KW-1185">Reference proteome</keyword>
<accession>A0A9N7YNC6</accession>
<feature type="region of interest" description="Disordered" evidence="1">
    <location>
        <begin position="253"/>
        <end position="281"/>
    </location>
</feature>
<feature type="compositionally biased region" description="Basic and acidic residues" evidence="1">
    <location>
        <begin position="61"/>
        <end position="85"/>
    </location>
</feature>
<feature type="compositionally biased region" description="Low complexity" evidence="1">
    <location>
        <begin position="86"/>
        <end position="95"/>
    </location>
</feature>
<organism evidence="2 3">
    <name type="scientific">Pleuronectes platessa</name>
    <name type="common">European plaice</name>
    <dbReference type="NCBI Taxonomy" id="8262"/>
    <lineage>
        <taxon>Eukaryota</taxon>
        <taxon>Metazoa</taxon>
        <taxon>Chordata</taxon>
        <taxon>Craniata</taxon>
        <taxon>Vertebrata</taxon>
        <taxon>Euteleostomi</taxon>
        <taxon>Actinopterygii</taxon>
        <taxon>Neopterygii</taxon>
        <taxon>Teleostei</taxon>
        <taxon>Neoteleostei</taxon>
        <taxon>Acanthomorphata</taxon>
        <taxon>Carangaria</taxon>
        <taxon>Pleuronectiformes</taxon>
        <taxon>Pleuronectoidei</taxon>
        <taxon>Pleuronectidae</taxon>
        <taxon>Pleuronectes</taxon>
    </lineage>
</organism>
<name>A0A9N7YNC6_PLEPL</name>
<feature type="compositionally biased region" description="Basic residues" evidence="1">
    <location>
        <begin position="177"/>
        <end position="187"/>
    </location>
</feature>
<feature type="region of interest" description="Disordered" evidence="1">
    <location>
        <begin position="59"/>
        <end position="222"/>
    </location>
</feature>
<evidence type="ECO:0000313" key="2">
    <source>
        <dbReference type="EMBL" id="CAB1431551.1"/>
    </source>
</evidence>
<reference evidence="2" key="1">
    <citation type="submission" date="2020-03" db="EMBL/GenBank/DDBJ databases">
        <authorList>
            <person name="Weist P."/>
        </authorList>
    </citation>
    <scope>NUCLEOTIDE SEQUENCE</scope>
</reference>
<evidence type="ECO:0000313" key="3">
    <source>
        <dbReference type="Proteomes" id="UP001153269"/>
    </source>
</evidence>
<feature type="compositionally biased region" description="Basic and acidic residues" evidence="1">
    <location>
        <begin position="201"/>
        <end position="222"/>
    </location>
</feature>
<dbReference type="EMBL" id="CADEAL010001347">
    <property type="protein sequence ID" value="CAB1431551.1"/>
    <property type="molecule type" value="Genomic_DNA"/>
</dbReference>
<feature type="compositionally biased region" description="Basic residues" evidence="1">
    <location>
        <begin position="256"/>
        <end position="267"/>
    </location>
</feature>
<sequence>MHGRVRDSRATATTAAEENEKLFEKTQEDHILKDSPSVAKTAAEEPIRKIASQEQIFVKPVETKTVSETDNREPSSISKESDDSTRTQATATTAAEENEKLFEKTQEDHILKDSPSVAKTAAEEPIRKIASQEQIFVKPVETKTVSETDNREPSSISKESRGDSMHIPATATSAAGKNRKRYKKRREARIPKDSPSSTKTTTEDPIRKTHSDENLFKKPVETKTVTEIDNREPGSISKERGDSIDIPAAVATAAGKNKKRCKKRRRDRIPIDSSSSTKTTIEQPIRKIASLEQLFRKPVVRFHIE</sequence>
<gene>
    <name evidence="2" type="ORF">PLEPLA_LOCUS19608</name>
</gene>
<feature type="compositionally biased region" description="Polar residues" evidence="1">
    <location>
        <begin position="272"/>
        <end position="281"/>
    </location>
</feature>
<feature type="region of interest" description="Disordered" evidence="1">
    <location>
        <begin position="1"/>
        <end position="45"/>
    </location>
</feature>
<dbReference type="AlphaFoldDB" id="A0A9N7YNC6"/>
<dbReference type="Proteomes" id="UP001153269">
    <property type="component" value="Unassembled WGS sequence"/>
</dbReference>
<feature type="compositionally biased region" description="Basic and acidic residues" evidence="1">
    <location>
        <begin position="140"/>
        <end position="164"/>
    </location>
</feature>
<proteinExistence type="predicted"/>
<protein>
    <submittedName>
        <fullName evidence="2">Uncharacterized protein</fullName>
    </submittedName>
</protein>
<feature type="compositionally biased region" description="Basic and acidic residues" evidence="1">
    <location>
        <begin position="97"/>
        <end position="112"/>
    </location>
</feature>
<feature type="compositionally biased region" description="Basic and acidic residues" evidence="1">
    <location>
        <begin position="18"/>
        <end position="33"/>
    </location>
</feature>
<evidence type="ECO:0000256" key="1">
    <source>
        <dbReference type="SAM" id="MobiDB-lite"/>
    </source>
</evidence>
<comment type="caution">
    <text evidence="2">The sequence shown here is derived from an EMBL/GenBank/DDBJ whole genome shotgun (WGS) entry which is preliminary data.</text>
</comment>